<dbReference type="OrthoDB" id="711196at2"/>
<dbReference type="InterPro" id="IPR010921">
    <property type="entry name" value="Trp_repressor/repl_initiator"/>
</dbReference>
<proteinExistence type="predicted"/>
<dbReference type="SUPFAM" id="SSF48295">
    <property type="entry name" value="TrpR-like"/>
    <property type="match status" value="1"/>
</dbReference>
<dbReference type="GO" id="GO:0043565">
    <property type="term" value="F:sequence-specific DNA binding"/>
    <property type="evidence" value="ECO:0007669"/>
    <property type="project" value="InterPro"/>
</dbReference>
<sequence>MRNPEKKRKTGGQAVHSDSLKILIAREYLEGKQSYLQLAQKYNLPSADTVRYFVKWYHKWERELDIEIPSEAPSVDHSGKSEQELKDELFEANLKITAFEMLISKMQDHYGEDFGKKPGAKSSKK</sequence>
<gene>
    <name evidence="1" type="ORF">GQF63_19540</name>
</gene>
<protein>
    <submittedName>
        <fullName evidence="1">Transposase</fullName>
    </submittedName>
</protein>
<name>A0A6N8L387_9SPHI</name>
<dbReference type="Proteomes" id="UP000435036">
    <property type="component" value="Unassembled WGS sequence"/>
</dbReference>
<dbReference type="EMBL" id="WSQA01000030">
    <property type="protein sequence ID" value="MVZ64215.1"/>
    <property type="molecule type" value="Genomic_DNA"/>
</dbReference>
<dbReference type="RefSeq" id="WP_160370918.1">
    <property type="nucleotide sequence ID" value="NZ_WSQA01000030.1"/>
</dbReference>
<comment type="caution">
    <text evidence="1">The sequence shown here is derived from an EMBL/GenBank/DDBJ whole genome shotgun (WGS) entry which is preliminary data.</text>
</comment>
<evidence type="ECO:0000313" key="1">
    <source>
        <dbReference type="EMBL" id="MVZ64215.1"/>
    </source>
</evidence>
<evidence type="ECO:0000313" key="2">
    <source>
        <dbReference type="Proteomes" id="UP000435036"/>
    </source>
</evidence>
<dbReference type="AlphaFoldDB" id="A0A6N8L387"/>
<accession>A0A6N8L387</accession>
<reference evidence="1 2" key="1">
    <citation type="submission" date="2019-12" db="EMBL/GenBank/DDBJ databases">
        <authorList>
            <person name="Dong K."/>
        </authorList>
    </citation>
    <scope>NUCLEOTIDE SEQUENCE [LARGE SCALE GENOMIC DNA]</scope>
    <source>
        <strain evidence="1 2">JCM 31225</strain>
    </source>
</reference>
<organism evidence="1 2">
    <name type="scientific">Sphingobacterium humi</name>
    <dbReference type="NCBI Taxonomy" id="1796905"/>
    <lineage>
        <taxon>Bacteria</taxon>
        <taxon>Pseudomonadati</taxon>
        <taxon>Bacteroidota</taxon>
        <taxon>Sphingobacteriia</taxon>
        <taxon>Sphingobacteriales</taxon>
        <taxon>Sphingobacteriaceae</taxon>
        <taxon>Sphingobacterium</taxon>
    </lineage>
</organism>
<keyword evidence="2" id="KW-1185">Reference proteome</keyword>